<evidence type="ECO:0000313" key="2">
    <source>
        <dbReference type="EMBL" id="GAH63751.1"/>
    </source>
</evidence>
<reference evidence="2" key="1">
    <citation type="journal article" date="2014" name="Front. Microbiol.">
        <title>High frequency of phylogenetically diverse reductive dehalogenase-homologous genes in deep subseafloor sedimentary metagenomes.</title>
        <authorList>
            <person name="Kawai M."/>
            <person name="Futagami T."/>
            <person name="Toyoda A."/>
            <person name="Takaki Y."/>
            <person name="Nishi S."/>
            <person name="Hori S."/>
            <person name="Arai W."/>
            <person name="Tsubouchi T."/>
            <person name="Morono Y."/>
            <person name="Uchiyama I."/>
            <person name="Ito T."/>
            <person name="Fujiyama A."/>
            <person name="Inagaki F."/>
            <person name="Takami H."/>
        </authorList>
    </citation>
    <scope>NUCLEOTIDE SEQUENCE</scope>
    <source>
        <strain evidence="2">Expedition CK06-06</strain>
    </source>
</reference>
<name>X1H0R1_9ZZZZ</name>
<evidence type="ECO:0000256" key="1">
    <source>
        <dbReference type="SAM" id="Phobius"/>
    </source>
</evidence>
<organism evidence="2">
    <name type="scientific">marine sediment metagenome</name>
    <dbReference type="NCBI Taxonomy" id="412755"/>
    <lineage>
        <taxon>unclassified sequences</taxon>
        <taxon>metagenomes</taxon>
        <taxon>ecological metagenomes</taxon>
    </lineage>
</organism>
<keyword evidence="1" id="KW-1133">Transmembrane helix</keyword>
<keyword evidence="1" id="KW-0472">Membrane</keyword>
<feature type="non-terminal residue" evidence="2">
    <location>
        <position position="1"/>
    </location>
</feature>
<feature type="transmembrane region" description="Helical" evidence="1">
    <location>
        <begin position="83"/>
        <end position="103"/>
    </location>
</feature>
<dbReference type="AlphaFoldDB" id="X1H0R1"/>
<sequence>ERVTTQVRSIKEKNEGVRAIMKYVEPLLFNYPQKKGLKVDFASSDVFAVPKLLSRQRVESEIESSASSQKLSSIFSTTLRSQALTATASVATIISLFALYYGFLYGYWAIVWCGFMTLVIIFVDMWIVASRERKRHERR</sequence>
<accession>X1H0R1</accession>
<dbReference type="EMBL" id="BARU01030472">
    <property type="protein sequence ID" value="GAH63751.1"/>
    <property type="molecule type" value="Genomic_DNA"/>
</dbReference>
<gene>
    <name evidence="2" type="ORF">S03H2_48338</name>
</gene>
<comment type="caution">
    <text evidence="2">The sequence shown here is derived from an EMBL/GenBank/DDBJ whole genome shotgun (WGS) entry which is preliminary data.</text>
</comment>
<feature type="transmembrane region" description="Helical" evidence="1">
    <location>
        <begin position="109"/>
        <end position="129"/>
    </location>
</feature>
<protein>
    <submittedName>
        <fullName evidence="2">Uncharacterized protein</fullName>
    </submittedName>
</protein>
<proteinExistence type="predicted"/>
<keyword evidence="1" id="KW-0812">Transmembrane</keyword>